<proteinExistence type="predicted"/>
<dbReference type="Proteomes" id="UP000616885">
    <property type="component" value="Unassembled WGS sequence"/>
</dbReference>
<dbReference type="AlphaFoldDB" id="A0A8H7K2V0"/>
<reference evidence="1" key="1">
    <citation type="submission" date="2020-10" db="EMBL/GenBank/DDBJ databases">
        <title>High-Quality Genome Resource of Clonostachys rosea strain S41 by Oxford Nanopore Long-Read Sequencing.</title>
        <authorList>
            <person name="Wang H."/>
        </authorList>
    </citation>
    <scope>NUCLEOTIDE SEQUENCE</scope>
    <source>
        <strain evidence="1">S41</strain>
    </source>
</reference>
<sequence>MGVAWRLRIPCQYNPVTMRRAKASYLEIQQPIIWVRQPIVSWIPRARQFRMGATLGDVSMNNGRGIMYVRPRPKEPAIQPMATIPTLCPSLSSALKDCCRGSQFLGFQRQGDTSDKPSTCR</sequence>
<comment type="caution">
    <text evidence="1">The sequence shown here is derived from an EMBL/GenBank/DDBJ whole genome shotgun (WGS) entry which is preliminary data.</text>
</comment>
<name>A0A8H7K2V0_BIOOC</name>
<evidence type="ECO:0000313" key="1">
    <source>
        <dbReference type="EMBL" id="KAF9742503.1"/>
    </source>
</evidence>
<protein>
    <submittedName>
        <fullName evidence="1">Uncharacterized protein</fullName>
    </submittedName>
</protein>
<dbReference type="EMBL" id="JADCTT010000020">
    <property type="protein sequence ID" value="KAF9742503.1"/>
    <property type="molecule type" value="Genomic_DNA"/>
</dbReference>
<evidence type="ECO:0000313" key="2">
    <source>
        <dbReference type="Proteomes" id="UP000616885"/>
    </source>
</evidence>
<accession>A0A8H7K2V0</accession>
<gene>
    <name evidence="1" type="ORF">IM811_009156</name>
</gene>
<organism evidence="1 2">
    <name type="scientific">Bionectria ochroleuca</name>
    <name type="common">Gliocladium roseum</name>
    <dbReference type="NCBI Taxonomy" id="29856"/>
    <lineage>
        <taxon>Eukaryota</taxon>
        <taxon>Fungi</taxon>
        <taxon>Dikarya</taxon>
        <taxon>Ascomycota</taxon>
        <taxon>Pezizomycotina</taxon>
        <taxon>Sordariomycetes</taxon>
        <taxon>Hypocreomycetidae</taxon>
        <taxon>Hypocreales</taxon>
        <taxon>Bionectriaceae</taxon>
        <taxon>Clonostachys</taxon>
    </lineage>
</organism>